<dbReference type="AlphaFoldDB" id="A0A0D1A982"/>
<name>A0A0D1A982_9LACO</name>
<dbReference type="STRING" id="1335616.WDC_1068"/>
<dbReference type="OrthoDB" id="9806494at2"/>
<organism evidence="1 2">
    <name type="scientific">Paucilactobacillus wasatchensis</name>
    <dbReference type="NCBI Taxonomy" id="1335616"/>
    <lineage>
        <taxon>Bacteria</taxon>
        <taxon>Bacillati</taxon>
        <taxon>Bacillota</taxon>
        <taxon>Bacilli</taxon>
        <taxon>Lactobacillales</taxon>
        <taxon>Lactobacillaceae</taxon>
        <taxon>Paucilactobacillus</taxon>
    </lineage>
</organism>
<keyword evidence="2" id="KW-1185">Reference proteome</keyword>
<dbReference type="PANTHER" id="PTHR36439:SF1">
    <property type="entry name" value="DUF1697 DOMAIN-CONTAINING PROTEIN"/>
    <property type="match status" value="1"/>
</dbReference>
<dbReference type="SUPFAM" id="SSF160379">
    <property type="entry name" value="SP0830-like"/>
    <property type="match status" value="1"/>
</dbReference>
<dbReference type="InterPro" id="IPR012545">
    <property type="entry name" value="DUF1697"/>
</dbReference>
<comment type="caution">
    <text evidence="1">The sequence shown here is derived from an EMBL/GenBank/DDBJ whole genome shotgun (WGS) entry which is preliminary data.</text>
</comment>
<accession>A0A0D1A982</accession>
<dbReference type="Pfam" id="PF08002">
    <property type="entry name" value="DUF1697"/>
    <property type="match status" value="1"/>
</dbReference>
<dbReference type="PANTHER" id="PTHR36439">
    <property type="entry name" value="BLL4334 PROTEIN"/>
    <property type="match status" value="1"/>
</dbReference>
<proteinExistence type="predicted"/>
<dbReference type="PATRIC" id="fig|1335616.4.peg.1073"/>
<dbReference type="Gene3D" id="3.30.70.1260">
    <property type="entry name" value="bacterial protein sp0830 like"/>
    <property type="match status" value="1"/>
</dbReference>
<reference evidence="1 2" key="1">
    <citation type="submission" date="2013-08" db="EMBL/GenBank/DDBJ databases">
        <title>Lactobacillus wasatchii sp. WDC04, a late gas producing bacteria isolated from aged chedder cheese.</title>
        <authorList>
            <person name="Oberg C.J."/>
            <person name="Culumber M."/>
            <person name="McMahon D.J."/>
            <person name="Broadbent J.R."/>
            <person name="Oberg T.S."/>
            <person name="Ortaki F."/>
        </authorList>
    </citation>
    <scope>NUCLEOTIDE SEQUENCE [LARGE SCALE GENOMIC DNA]</scope>
    <source>
        <strain evidence="1 2">WDC04</strain>
    </source>
</reference>
<evidence type="ECO:0000313" key="2">
    <source>
        <dbReference type="Proteomes" id="UP000032279"/>
    </source>
</evidence>
<sequence length="176" mass="20389">MKYLLLLRGVNVGGHSKVVMAQLRESLTQLGFTDVVLYINSGNLIFTSSLPRTQVQNIVTSFLSSNYTFPIVSLVINENEYRADFKDLPAWWGADTSLRHNALFLLPNFSKSNFAQIKMRIGNYDQVEFRNHVILWTSTLKQDFNKSLYAKLMREDFYQNVSIRNRNTVLKLLKMI</sequence>
<dbReference type="RefSeq" id="WP_044010815.1">
    <property type="nucleotide sequence ID" value="NZ_AWTT01000023.1"/>
</dbReference>
<evidence type="ECO:0008006" key="3">
    <source>
        <dbReference type="Google" id="ProtNLM"/>
    </source>
</evidence>
<evidence type="ECO:0000313" key="1">
    <source>
        <dbReference type="EMBL" id="KIS03311.1"/>
    </source>
</evidence>
<dbReference type="Proteomes" id="UP000032279">
    <property type="component" value="Unassembled WGS sequence"/>
</dbReference>
<dbReference type="Gene3D" id="3.30.70.1280">
    <property type="entry name" value="SP0830-like domains"/>
    <property type="match status" value="1"/>
</dbReference>
<dbReference type="EMBL" id="AWTT01000023">
    <property type="protein sequence ID" value="KIS03311.1"/>
    <property type="molecule type" value="Genomic_DNA"/>
</dbReference>
<gene>
    <name evidence="1" type="ORF">WDC_1068</name>
</gene>
<dbReference type="PIRSF" id="PIRSF008502">
    <property type="entry name" value="UCP008502"/>
    <property type="match status" value="1"/>
</dbReference>
<protein>
    <recommendedName>
        <fullName evidence="3">DUF1697 domain-containing protein</fullName>
    </recommendedName>
</protein>